<gene>
    <name evidence="2" type="ORF">HZI73_20255</name>
</gene>
<protein>
    <submittedName>
        <fullName evidence="2">DUF5107 domain-containing protein</fullName>
    </submittedName>
</protein>
<dbReference type="Gene3D" id="2.70.98.10">
    <property type="match status" value="1"/>
</dbReference>
<sequence length="310" mass="35768">MKIRTCEFKGTKAIEMENDQIKVVILPEIGGKIASFYHKHKQFELLYQNKYDVYKKANTYDVFSEYDASGFDDCFPSIDAETVYYGDQEVKYPDHGEIWSAAFDYVIEDNHIKMAFTSTILPYQFEKVIRVEGYSLLIDYTITNHGNSILYGLWAMHCLIHCKEDMLIQFPENTKEIINVSPSTILGDVGTIHPYPMTETLKGEKYPLNKVCPKSANKCEKYYIKDQITEGTCGVFYPEDDVRYTVKFDKEKLPYIGFWITEGGFRGDYNCALEPTNGYYDSVKTAKTYDRLLALKPQQSVTFDIALSLE</sequence>
<dbReference type="InterPro" id="IPR011013">
    <property type="entry name" value="Gal_mutarotase_sf_dom"/>
</dbReference>
<proteinExistence type="predicted"/>
<dbReference type="InterPro" id="IPR033396">
    <property type="entry name" value="DUF5107"/>
</dbReference>
<dbReference type="RefSeq" id="WP_212695182.1">
    <property type="nucleotide sequence ID" value="NZ_CP058649.1"/>
</dbReference>
<evidence type="ECO:0000313" key="3">
    <source>
        <dbReference type="Proteomes" id="UP000683246"/>
    </source>
</evidence>
<dbReference type="GO" id="GO:0030246">
    <property type="term" value="F:carbohydrate binding"/>
    <property type="evidence" value="ECO:0007669"/>
    <property type="project" value="InterPro"/>
</dbReference>
<dbReference type="InterPro" id="IPR014718">
    <property type="entry name" value="GH-type_carb-bd"/>
</dbReference>
<dbReference type="KEGG" id="vpy:HZI73_20255"/>
<accession>A0A8J8MN04</accession>
<dbReference type="Pfam" id="PF17128">
    <property type="entry name" value="DUF5107"/>
    <property type="match status" value="1"/>
</dbReference>
<keyword evidence="3" id="KW-1185">Reference proteome</keyword>
<dbReference type="GO" id="GO:0003824">
    <property type="term" value="F:catalytic activity"/>
    <property type="evidence" value="ECO:0007669"/>
    <property type="project" value="InterPro"/>
</dbReference>
<organism evidence="2 3">
    <name type="scientific">Vallitalea pronyensis</name>
    <dbReference type="NCBI Taxonomy" id="1348613"/>
    <lineage>
        <taxon>Bacteria</taxon>
        <taxon>Bacillati</taxon>
        <taxon>Bacillota</taxon>
        <taxon>Clostridia</taxon>
        <taxon>Lachnospirales</taxon>
        <taxon>Vallitaleaceae</taxon>
        <taxon>Vallitalea</taxon>
    </lineage>
</organism>
<dbReference type="EMBL" id="CP058649">
    <property type="protein sequence ID" value="QUI24489.1"/>
    <property type="molecule type" value="Genomic_DNA"/>
</dbReference>
<dbReference type="AlphaFoldDB" id="A0A8J8MN04"/>
<feature type="domain" description="DUF5107" evidence="1">
    <location>
        <begin position="12"/>
        <end position="57"/>
    </location>
</feature>
<evidence type="ECO:0000313" key="2">
    <source>
        <dbReference type="EMBL" id="QUI24489.1"/>
    </source>
</evidence>
<evidence type="ECO:0000259" key="1">
    <source>
        <dbReference type="Pfam" id="PF17128"/>
    </source>
</evidence>
<name>A0A8J8MN04_9FIRM</name>
<dbReference type="SUPFAM" id="SSF74650">
    <property type="entry name" value="Galactose mutarotase-like"/>
    <property type="match status" value="1"/>
</dbReference>
<dbReference type="Proteomes" id="UP000683246">
    <property type="component" value="Chromosome"/>
</dbReference>
<dbReference type="GO" id="GO:0005975">
    <property type="term" value="P:carbohydrate metabolic process"/>
    <property type="evidence" value="ECO:0007669"/>
    <property type="project" value="InterPro"/>
</dbReference>
<reference evidence="2" key="1">
    <citation type="submission" date="2020-07" db="EMBL/GenBank/DDBJ databases">
        <title>Vallitalea pronyensis genome.</title>
        <authorList>
            <person name="Postec A."/>
        </authorList>
    </citation>
    <scope>NUCLEOTIDE SEQUENCE</scope>
    <source>
        <strain evidence="2">FatNI3</strain>
    </source>
</reference>